<comment type="caution">
    <text evidence="5">The sequence shown here is derived from an EMBL/GenBank/DDBJ whole genome shotgun (WGS) entry which is preliminary data.</text>
</comment>
<reference evidence="5 6" key="1">
    <citation type="journal article" date="2022" name="Allergy">
        <title>Genome assembly and annotation of Periplaneta americana reveal a comprehensive cockroach allergen profile.</title>
        <authorList>
            <person name="Wang L."/>
            <person name="Xiong Q."/>
            <person name="Saelim N."/>
            <person name="Wang L."/>
            <person name="Nong W."/>
            <person name="Wan A.T."/>
            <person name="Shi M."/>
            <person name="Liu X."/>
            <person name="Cao Q."/>
            <person name="Hui J.H.L."/>
            <person name="Sookrung N."/>
            <person name="Leung T.F."/>
            <person name="Tungtrongchitr A."/>
            <person name="Tsui S.K.W."/>
        </authorList>
    </citation>
    <scope>NUCLEOTIDE SEQUENCE [LARGE SCALE GENOMIC DNA]</scope>
    <source>
        <strain evidence="5">PWHHKU_190912</strain>
    </source>
</reference>
<organism evidence="5 6">
    <name type="scientific">Periplaneta americana</name>
    <name type="common">American cockroach</name>
    <name type="synonym">Blatta americana</name>
    <dbReference type="NCBI Taxonomy" id="6978"/>
    <lineage>
        <taxon>Eukaryota</taxon>
        <taxon>Metazoa</taxon>
        <taxon>Ecdysozoa</taxon>
        <taxon>Arthropoda</taxon>
        <taxon>Hexapoda</taxon>
        <taxon>Insecta</taxon>
        <taxon>Pterygota</taxon>
        <taxon>Neoptera</taxon>
        <taxon>Polyneoptera</taxon>
        <taxon>Dictyoptera</taxon>
        <taxon>Blattodea</taxon>
        <taxon>Blattoidea</taxon>
        <taxon>Blattidae</taxon>
        <taxon>Blattinae</taxon>
        <taxon>Periplaneta</taxon>
    </lineage>
</organism>
<accession>A0ABQ8U373</accession>
<dbReference type="EMBL" id="JAJSOF020000001">
    <property type="protein sequence ID" value="KAJ4451954.1"/>
    <property type="molecule type" value="Genomic_DNA"/>
</dbReference>
<evidence type="ECO:0000256" key="1">
    <source>
        <dbReference type="ARBA" id="ARBA00022723"/>
    </source>
</evidence>
<feature type="domain" description="E3 ubiquitin-protein ligase Sina-like RING finger" evidence="4">
    <location>
        <begin position="21"/>
        <end position="53"/>
    </location>
</feature>
<feature type="non-terminal residue" evidence="5">
    <location>
        <position position="1"/>
    </location>
</feature>
<dbReference type="InterPro" id="IPR049548">
    <property type="entry name" value="Sina-like_RING"/>
</dbReference>
<evidence type="ECO:0000313" key="6">
    <source>
        <dbReference type="Proteomes" id="UP001148838"/>
    </source>
</evidence>
<evidence type="ECO:0000313" key="5">
    <source>
        <dbReference type="EMBL" id="KAJ4451954.1"/>
    </source>
</evidence>
<keyword evidence="6" id="KW-1185">Reference proteome</keyword>
<keyword evidence="3" id="KW-0862">Zinc</keyword>
<proteinExistence type="predicted"/>
<evidence type="ECO:0000259" key="4">
    <source>
        <dbReference type="Pfam" id="PF21362"/>
    </source>
</evidence>
<name>A0ABQ8U373_PERAM</name>
<dbReference type="Pfam" id="PF21362">
    <property type="entry name" value="Sina_RING"/>
    <property type="match status" value="1"/>
</dbReference>
<sequence length="98" mass="11567">YRILRTIWTHSPEICFQKLECPVCMEYMIPSIFYVRMDNICNSCKPKLDKCPTYLGVPLCHMTSQYNEDIDKIFWKANCAAFNCHFVKLCLDEGNLCR</sequence>
<keyword evidence="1" id="KW-0479">Metal-binding</keyword>
<evidence type="ECO:0000256" key="3">
    <source>
        <dbReference type="ARBA" id="ARBA00022833"/>
    </source>
</evidence>
<dbReference type="Proteomes" id="UP001148838">
    <property type="component" value="Unassembled WGS sequence"/>
</dbReference>
<keyword evidence="2" id="KW-0863">Zinc-finger</keyword>
<protein>
    <recommendedName>
        <fullName evidence="4">E3 ubiquitin-protein ligase Sina-like RING finger domain-containing protein</fullName>
    </recommendedName>
</protein>
<gene>
    <name evidence="5" type="ORF">ANN_03438</name>
</gene>
<evidence type="ECO:0000256" key="2">
    <source>
        <dbReference type="ARBA" id="ARBA00022771"/>
    </source>
</evidence>